<gene>
    <name evidence="1" type="ORF">V6N11_055275</name>
</gene>
<proteinExistence type="predicted"/>
<accession>A0ABR2PF96</accession>
<keyword evidence="2" id="KW-1185">Reference proteome</keyword>
<name>A0ABR2PF96_9ROSI</name>
<reference evidence="1 2" key="1">
    <citation type="journal article" date="2024" name="G3 (Bethesda)">
        <title>Genome assembly of Hibiscus sabdariffa L. provides insights into metabolisms of medicinal natural products.</title>
        <authorList>
            <person name="Kim T."/>
        </authorList>
    </citation>
    <scope>NUCLEOTIDE SEQUENCE [LARGE SCALE GENOMIC DNA]</scope>
    <source>
        <strain evidence="1">TK-2024</strain>
        <tissue evidence="1">Old leaves</tissue>
    </source>
</reference>
<evidence type="ECO:0000313" key="1">
    <source>
        <dbReference type="EMBL" id="KAK8986958.1"/>
    </source>
</evidence>
<organism evidence="1 2">
    <name type="scientific">Hibiscus sabdariffa</name>
    <name type="common">roselle</name>
    <dbReference type="NCBI Taxonomy" id="183260"/>
    <lineage>
        <taxon>Eukaryota</taxon>
        <taxon>Viridiplantae</taxon>
        <taxon>Streptophyta</taxon>
        <taxon>Embryophyta</taxon>
        <taxon>Tracheophyta</taxon>
        <taxon>Spermatophyta</taxon>
        <taxon>Magnoliopsida</taxon>
        <taxon>eudicotyledons</taxon>
        <taxon>Gunneridae</taxon>
        <taxon>Pentapetalae</taxon>
        <taxon>rosids</taxon>
        <taxon>malvids</taxon>
        <taxon>Malvales</taxon>
        <taxon>Malvaceae</taxon>
        <taxon>Malvoideae</taxon>
        <taxon>Hibiscus</taxon>
    </lineage>
</organism>
<protein>
    <submittedName>
        <fullName evidence="1">Uncharacterized protein</fullName>
    </submittedName>
</protein>
<evidence type="ECO:0000313" key="2">
    <source>
        <dbReference type="Proteomes" id="UP001396334"/>
    </source>
</evidence>
<dbReference type="Proteomes" id="UP001396334">
    <property type="component" value="Unassembled WGS sequence"/>
</dbReference>
<comment type="caution">
    <text evidence="1">The sequence shown here is derived from an EMBL/GenBank/DDBJ whole genome shotgun (WGS) entry which is preliminary data.</text>
</comment>
<dbReference type="EMBL" id="JBBPBN010000061">
    <property type="protein sequence ID" value="KAK8986958.1"/>
    <property type="molecule type" value="Genomic_DNA"/>
</dbReference>
<sequence>MIGSHGVLRDSNGSISTLFSQLLGDFDSNGAALKRILWSFPWQHDLFEDSLRAARISGVENKETRGGKELVTMTDVDESIQEIFQAPHVQRNQVHVNKALKLQKFTIKRKRQ</sequence>